<dbReference type="Pfam" id="PF08808">
    <property type="entry name" value="RES"/>
    <property type="match status" value="1"/>
</dbReference>
<dbReference type="OrthoDB" id="1425103at2"/>
<reference evidence="2 3" key="1">
    <citation type="submission" date="2006-03" db="EMBL/GenBank/DDBJ databases">
        <title>Complete sequence of chromosome of Nitrobacter hamburgensis X14.</title>
        <authorList>
            <consortium name="US DOE Joint Genome Institute"/>
            <person name="Copeland A."/>
            <person name="Lucas S."/>
            <person name="Lapidus A."/>
            <person name="Barry K."/>
            <person name="Detter J.C."/>
            <person name="Glavina del Rio T."/>
            <person name="Hammon N."/>
            <person name="Israni S."/>
            <person name="Dalin E."/>
            <person name="Tice H."/>
            <person name="Pitluck S."/>
            <person name="Chain P."/>
            <person name="Malfatti S."/>
            <person name="Shin M."/>
            <person name="Vergez L."/>
            <person name="Schmutz J."/>
            <person name="Larimer F."/>
            <person name="Land M."/>
            <person name="Hauser L."/>
            <person name="Kyrpides N."/>
            <person name="Ivanova N."/>
            <person name="Ward B."/>
            <person name="Arp D."/>
            <person name="Klotz M."/>
            <person name="Stein L."/>
            <person name="O'Mullan G."/>
            <person name="Starkenburg S."/>
            <person name="Sayavedra L."/>
            <person name="Poret-Peterson A.T."/>
            <person name="Gentry M.E."/>
            <person name="Bruce D."/>
            <person name="Richardson P."/>
        </authorList>
    </citation>
    <scope>NUCLEOTIDE SEQUENCE [LARGE SCALE GENOMIC DNA]</scope>
    <source>
        <strain evidence="3">DSM 10229 / NCIMB 13809 / X14</strain>
    </source>
</reference>
<dbReference type="HOGENOM" id="CLU_042379_0_1_5"/>
<feature type="domain" description="RES" evidence="1">
    <location>
        <begin position="223"/>
        <end position="377"/>
    </location>
</feature>
<accession>Q1QLW3</accession>
<keyword evidence="3" id="KW-1185">Reference proteome</keyword>
<sequence length="403" mass="46314">MPDERKLCTECIDDGPLRKWLEGAGTESVCDFDEDHEGFSCVSVDQFAEQADLWFRENYQLGADTMTVDPDPDRDGVIYGTEGEPYEEIFSYELGASDELLRAVIDALPDVTDHDIMQGADPFYTDAANFESITAARAREQADQDDYWFAKRYAFEWEDFCKQVQFSGRFFGIKERLDELFGKPEEYGEGPVKPLYDLPAGQTVYRARLLNDDLTEEVINASPASYLGAPPVNRTQPGRMNVELIPAFYAAFSRETAIAELRPGIDDKIAVGEFATRVPLRVFDFTVFHQRAAERHRFFEHSRYDFIDQMQEGISKPVRPHERQREYIATQIVAEYLQNYFNCDAVIYQSAMQRDEAAEKRNIVVLHRETFVGPDDPCVLSYVNWSLKEIRDVRYTIIDAGEF</sequence>
<dbReference type="eggNOG" id="ENOG502Z9NV">
    <property type="taxonomic scope" value="Bacteria"/>
</dbReference>
<name>Q1QLW3_NITHX</name>
<dbReference type="EMBL" id="CP000319">
    <property type="protein sequence ID" value="ABE62784.1"/>
    <property type="molecule type" value="Genomic_DNA"/>
</dbReference>
<organism evidence="2 3">
    <name type="scientific">Nitrobacter hamburgensis (strain DSM 10229 / NCIMB 13809 / X14)</name>
    <dbReference type="NCBI Taxonomy" id="323097"/>
    <lineage>
        <taxon>Bacteria</taxon>
        <taxon>Pseudomonadati</taxon>
        <taxon>Pseudomonadota</taxon>
        <taxon>Alphaproteobacteria</taxon>
        <taxon>Hyphomicrobiales</taxon>
        <taxon>Nitrobacteraceae</taxon>
        <taxon>Nitrobacter</taxon>
    </lineage>
</organism>
<protein>
    <recommendedName>
        <fullName evidence="1">RES domain-containing protein</fullName>
    </recommendedName>
</protein>
<dbReference type="KEGG" id="nha:Nham_1984"/>
<evidence type="ECO:0000313" key="3">
    <source>
        <dbReference type="Proteomes" id="UP000001953"/>
    </source>
</evidence>
<proteinExistence type="predicted"/>
<dbReference type="InterPro" id="IPR014914">
    <property type="entry name" value="RES_dom"/>
</dbReference>
<evidence type="ECO:0000259" key="1">
    <source>
        <dbReference type="SMART" id="SM00953"/>
    </source>
</evidence>
<gene>
    <name evidence="2" type="ordered locus">Nham_1984</name>
</gene>
<evidence type="ECO:0000313" key="2">
    <source>
        <dbReference type="EMBL" id="ABE62784.1"/>
    </source>
</evidence>
<dbReference type="AlphaFoldDB" id="Q1QLW3"/>
<dbReference type="SMART" id="SM00953">
    <property type="entry name" value="RES"/>
    <property type="match status" value="1"/>
</dbReference>
<dbReference type="Proteomes" id="UP000001953">
    <property type="component" value="Chromosome"/>
</dbReference>